<feature type="chain" id="PRO_5026848819" evidence="2">
    <location>
        <begin position="25"/>
        <end position="179"/>
    </location>
</feature>
<dbReference type="Pfam" id="PF00080">
    <property type="entry name" value="Sod_Cu"/>
    <property type="match status" value="1"/>
</dbReference>
<reference evidence="4" key="1">
    <citation type="submission" date="2020-02" db="EMBL/GenBank/DDBJ databases">
        <authorList>
            <person name="Meier V. D."/>
        </authorList>
    </citation>
    <scope>NUCLEOTIDE SEQUENCE</scope>
    <source>
        <strain evidence="4">AVDCRST_MAG73</strain>
    </source>
</reference>
<sequence length="179" mass="17498">MNVRTTIARTSPLVIAALMLVAGAATGRADAGSHATATIVDQGGTAIGTATFFENPAGRVVVGVDVEGLSPGEHGMHLHTTGACIAGASPAFASAGGHFNPTGGVHGAHAGDLGNLSVNPQGNARTQFETAQFTLSPGLSSLLDGDGSALVIHRDPDDGVTDPAGNSGPRVACGALVAG</sequence>
<dbReference type="CDD" id="cd00305">
    <property type="entry name" value="Cu-Zn_Superoxide_Dismutase"/>
    <property type="match status" value="1"/>
</dbReference>
<dbReference type="InterPro" id="IPR001424">
    <property type="entry name" value="SOD_Cu_Zn_dom"/>
</dbReference>
<dbReference type="AlphaFoldDB" id="A0A6J4U168"/>
<feature type="domain" description="Superoxide dismutase copper/zinc binding" evidence="3">
    <location>
        <begin position="48"/>
        <end position="175"/>
    </location>
</feature>
<organism evidence="4">
    <name type="scientific">uncultured Thermomicrobiales bacterium</name>
    <dbReference type="NCBI Taxonomy" id="1645740"/>
    <lineage>
        <taxon>Bacteria</taxon>
        <taxon>Pseudomonadati</taxon>
        <taxon>Thermomicrobiota</taxon>
        <taxon>Thermomicrobia</taxon>
        <taxon>Thermomicrobiales</taxon>
        <taxon>environmental samples</taxon>
    </lineage>
</organism>
<dbReference type="InterPro" id="IPR024134">
    <property type="entry name" value="SOD_Cu/Zn_/chaperone"/>
</dbReference>
<dbReference type="GO" id="GO:0005507">
    <property type="term" value="F:copper ion binding"/>
    <property type="evidence" value="ECO:0007669"/>
    <property type="project" value="InterPro"/>
</dbReference>
<gene>
    <name evidence="4" type="ORF">AVDCRST_MAG73-1359</name>
</gene>
<dbReference type="SUPFAM" id="SSF49329">
    <property type="entry name" value="Cu,Zn superoxide dismutase-like"/>
    <property type="match status" value="1"/>
</dbReference>
<keyword evidence="4" id="KW-0560">Oxidoreductase</keyword>
<comment type="similarity">
    <text evidence="1">Belongs to the Cu-Zn superoxide dismutase family.</text>
</comment>
<evidence type="ECO:0000259" key="3">
    <source>
        <dbReference type="Pfam" id="PF00080"/>
    </source>
</evidence>
<evidence type="ECO:0000313" key="4">
    <source>
        <dbReference type="EMBL" id="CAA9535589.1"/>
    </source>
</evidence>
<evidence type="ECO:0000256" key="2">
    <source>
        <dbReference type="SAM" id="SignalP"/>
    </source>
</evidence>
<dbReference type="GO" id="GO:0004784">
    <property type="term" value="F:superoxide dismutase activity"/>
    <property type="evidence" value="ECO:0007669"/>
    <property type="project" value="UniProtKB-EC"/>
</dbReference>
<dbReference type="EMBL" id="CADCWE010000085">
    <property type="protein sequence ID" value="CAA9535589.1"/>
    <property type="molecule type" value="Genomic_DNA"/>
</dbReference>
<keyword evidence="2" id="KW-0732">Signal</keyword>
<dbReference type="PANTHER" id="PTHR10003">
    <property type="entry name" value="SUPEROXIDE DISMUTASE CU-ZN -RELATED"/>
    <property type="match status" value="1"/>
</dbReference>
<dbReference type="Gene3D" id="2.60.40.200">
    <property type="entry name" value="Superoxide dismutase, copper/zinc binding domain"/>
    <property type="match status" value="1"/>
</dbReference>
<evidence type="ECO:0000256" key="1">
    <source>
        <dbReference type="ARBA" id="ARBA00010457"/>
    </source>
</evidence>
<dbReference type="InterPro" id="IPR036423">
    <property type="entry name" value="SOD-like_Cu/Zn_dom_sf"/>
</dbReference>
<protein>
    <submittedName>
        <fullName evidence="4">Superoxide dismutase [Cu-Zn]</fullName>
        <ecNumber evidence="4">1.15.1.1</ecNumber>
    </submittedName>
</protein>
<accession>A0A6J4U168</accession>
<proteinExistence type="inferred from homology"/>
<dbReference type="EC" id="1.15.1.1" evidence="4"/>
<name>A0A6J4U168_9BACT</name>
<feature type="signal peptide" evidence="2">
    <location>
        <begin position="1"/>
        <end position="24"/>
    </location>
</feature>